<organism evidence="6">
    <name type="scientific">marine metagenome</name>
    <dbReference type="NCBI Taxonomy" id="408172"/>
    <lineage>
        <taxon>unclassified sequences</taxon>
        <taxon>metagenomes</taxon>
        <taxon>ecological metagenomes</taxon>
    </lineage>
</organism>
<proteinExistence type="predicted"/>
<evidence type="ECO:0000256" key="4">
    <source>
        <dbReference type="ARBA" id="ARBA00023136"/>
    </source>
</evidence>
<keyword evidence="1" id="KW-1003">Cell membrane</keyword>
<feature type="transmembrane region" description="Helical" evidence="5">
    <location>
        <begin position="92"/>
        <end position="112"/>
    </location>
</feature>
<evidence type="ECO:0000313" key="6">
    <source>
        <dbReference type="EMBL" id="SUZ67593.1"/>
    </source>
</evidence>
<evidence type="ECO:0000256" key="2">
    <source>
        <dbReference type="ARBA" id="ARBA00022692"/>
    </source>
</evidence>
<feature type="transmembrane region" description="Helical" evidence="5">
    <location>
        <begin position="238"/>
        <end position="257"/>
    </location>
</feature>
<gene>
    <name evidence="6" type="ORF">METZ01_LOCUS20447</name>
</gene>
<evidence type="ECO:0000256" key="1">
    <source>
        <dbReference type="ARBA" id="ARBA00022475"/>
    </source>
</evidence>
<feature type="transmembrane region" description="Helical" evidence="5">
    <location>
        <begin position="195"/>
        <end position="218"/>
    </location>
</feature>
<feature type="transmembrane region" description="Helical" evidence="5">
    <location>
        <begin position="45"/>
        <end position="71"/>
    </location>
</feature>
<keyword evidence="3 5" id="KW-1133">Transmembrane helix</keyword>
<dbReference type="Pfam" id="PF03699">
    <property type="entry name" value="UPF0182"/>
    <property type="match status" value="1"/>
</dbReference>
<evidence type="ECO:0000256" key="5">
    <source>
        <dbReference type="SAM" id="Phobius"/>
    </source>
</evidence>
<sequence length="909" mass="100720">MVTIGIGLLTISMLGRIAAQAYIEILWFNSVGYSSVFWTRFFWEWGVQLIGGVLVGAAFFFNLRVIARALGGIRIKRRVGDLVISEQIPENYVVWGIGVFSVLGGAWFAASIPGSMGLDVLFLLNAPEWGVTDPFLGRDLKFFVLLLPLLRAAAVAGLVVSFLIFTLAAAGYAGTGALQWGQGQLLIEDRPRKHLGVIAAVFFAVLAGQFYVFRYVLLLNGSSGVQGIFGFTDAGARMLAYNVLTLLALAVSAAALWTAFKNRLVPLMVTFGLLITGGLAVGQVYPSFVQRFRVEPNELERESEYILENMRFTKMGFDLTDLERREFDYERTPNVDWLAAAAQFEGLPIWSPQALLTTYRQLEARYPYYEFSGVTVDRYEGLDGLVPVTVAVREVLPRGIQDQNWQNLHLRDEYIRGMGGVVSAATARTPEGRPSMFVSGIPPEFSASDDAPLGVNLTRPEVYIGIRPQQYAIVNSVATGDAAGVDGGEQQPGVDFPEGIQLDSPLRRLALAWRFRDWNLLISGEVNRSSRFVFRRDVLDRVTRISGQLLRFPEAPYPVIHEGRIVWILEGFTWTSSFPLSTLQDLEAGRAVRYVRNSVKITIDGVTGEVNFYIVDDVDPLLQAYAEGLPGLFRPLSDMPGGLRDHIRYPRSMLSLQARVLYQYHQETSPLFHGQQDVWTLPQELAQGTTPVPYQPEYGLYRLPGEEESDFLLTSVFVPRGRQNLTAILTASSDPDRYGELVLFDVPVEDQVPGPRQVEALIEQDPVISQQFSLWRTGGSQVWTGHLHLVPVGRTLLYMEPVFLAAEEDAIPDLTRFVVSDGYRVAMEETLQESIQALARIADASAPDLIFADGPVDLPSLDTDQWPAEALALLEVADGALRTGDFQGFGDALDELRALLERLSTGPTN</sequence>
<dbReference type="GO" id="GO:0005576">
    <property type="term" value="C:extracellular region"/>
    <property type="evidence" value="ECO:0007669"/>
    <property type="project" value="TreeGrafter"/>
</dbReference>
<dbReference type="PANTHER" id="PTHR39344:SF1">
    <property type="entry name" value="UPF0182 PROTEIN SLL1060"/>
    <property type="match status" value="1"/>
</dbReference>
<evidence type="ECO:0000256" key="3">
    <source>
        <dbReference type="ARBA" id="ARBA00022989"/>
    </source>
</evidence>
<keyword evidence="2 5" id="KW-0812">Transmembrane</keyword>
<keyword evidence="4 5" id="KW-0472">Membrane</keyword>
<dbReference type="PANTHER" id="PTHR39344">
    <property type="entry name" value="UPF0182 PROTEIN SLL1060"/>
    <property type="match status" value="1"/>
</dbReference>
<reference evidence="6" key="1">
    <citation type="submission" date="2018-05" db="EMBL/GenBank/DDBJ databases">
        <authorList>
            <person name="Lanie J.A."/>
            <person name="Ng W.-L."/>
            <person name="Kazmierczak K.M."/>
            <person name="Andrzejewski T.M."/>
            <person name="Davidsen T.M."/>
            <person name="Wayne K.J."/>
            <person name="Tettelin H."/>
            <person name="Glass J.I."/>
            <person name="Rusch D."/>
            <person name="Podicherti R."/>
            <person name="Tsui H.-C.T."/>
            <person name="Winkler M.E."/>
        </authorList>
    </citation>
    <scope>NUCLEOTIDE SEQUENCE</scope>
</reference>
<dbReference type="InterPro" id="IPR005372">
    <property type="entry name" value="UPF0182"/>
</dbReference>
<dbReference type="AlphaFoldDB" id="A0A381PQ45"/>
<feature type="transmembrane region" description="Helical" evidence="5">
    <location>
        <begin position="264"/>
        <end position="285"/>
    </location>
</feature>
<feature type="transmembrane region" description="Helical" evidence="5">
    <location>
        <begin position="149"/>
        <end position="174"/>
    </location>
</feature>
<accession>A0A381PQ45</accession>
<dbReference type="EMBL" id="UINC01001016">
    <property type="protein sequence ID" value="SUZ67593.1"/>
    <property type="molecule type" value="Genomic_DNA"/>
</dbReference>
<protein>
    <submittedName>
        <fullName evidence="6">Uncharacterized protein</fullName>
    </submittedName>
</protein>
<dbReference type="GO" id="GO:0016020">
    <property type="term" value="C:membrane"/>
    <property type="evidence" value="ECO:0007669"/>
    <property type="project" value="InterPro"/>
</dbReference>
<name>A0A381PQ45_9ZZZZ</name>